<gene>
    <name evidence="3" type="ORF">DDQ50_15575</name>
</gene>
<evidence type="ECO:0000313" key="3">
    <source>
        <dbReference type="EMBL" id="PVZ93392.1"/>
    </source>
</evidence>
<dbReference type="AlphaFoldDB" id="A0A2V1HP58"/>
<sequence length="467" mass="49568">MSALGAVETVITGATVLASTTRPAPAYPSRPAEDTAARGTVEFLADHAIGIVDGGIAWVVPTSTVPQQILDAAEIIDGRGHVAIPGLMNSHTHSPMSMFRGAAEDVTTADWFNKYMWPMEMNITDRDVYLGAQLAIGEMLLAGVTSFADHYWATEQIARAVEESGARAQLASTFFSSNGAAGLRSSAEFAEKWNGAADGRITTALGPHATYTVTDADLEATADTARRLGVPIHIHASENSQQTEASLAKRGVTPIQVLHDTGILDAGTIIAHGTGIIESDLEWLVPFADRVAVACCSKTYMKNAHSSTPVRMLHDAGITVGLGTDGPASHNTLDMLESMRMLSLKQKDVEEDSTWLTSAHALDLATRQSADLFGLGEKVGSIQPGKRADIVLIDLAGPHYQPLHDLAAALVLSARAGDVRTVLVDGRVVVRDGRLTMLDLSEAIAELNERIPALTDTSNGTMQEYAP</sequence>
<dbReference type="EMBL" id="QEOP01000004">
    <property type="protein sequence ID" value="PVZ93392.1"/>
    <property type="molecule type" value="Genomic_DNA"/>
</dbReference>
<dbReference type="OrthoDB" id="3189065at2"/>
<evidence type="ECO:0000256" key="1">
    <source>
        <dbReference type="ARBA" id="ARBA00022801"/>
    </source>
</evidence>
<dbReference type="CDD" id="cd01298">
    <property type="entry name" value="ATZ_TRZ_like"/>
    <property type="match status" value="1"/>
</dbReference>
<proteinExistence type="predicted"/>
<dbReference type="Pfam" id="PF01979">
    <property type="entry name" value="Amidohydro_1"/>
    <property type="match status" value="1"/>
</dbReference>
<keyword evidence="4" id="KW-1185">Reference proteome</keyword>
<dbReference type="GO" id="GO:0016810">
    <property type="term" value="F:hydrolase activity, acting on carbon-nitrogen (but not peptide) bonds"/>
    <property type="evidence" value="ECO:0007669"/>
    <property type="project" value="InterPro"/>
</dbReference>
<dbReference type="PANTHER" id="PTHR43794:SF11">
    <property type="entry name" value="AMIDOHYDROLASE-RELATED DOMAIN-CONTAINING PROTEIN"/>
    <property type="match status" value="1"/>
</dbReference>
<protein>
    <submittedName>
        <fullName evidence="3">Amidohydrolase</fullName>
    </submittedName>
</protein>
<dbReference type="InterPro" id="IPR032466">
    <property type="entry name" value="Metal_Hydrolase"/>
</dbReference>
<dbReference type="SUPFAM" id="SSF51556">
    <property type="entry name" value="Metallo-dependent hydrolases"/>
    <property type="match status" value="1"/>
</dbReference>
<reference evidence="3 4" key="1">
    <citation type="submission" date="2018-05" db="EMBL/GenBank/DDBJ databases">
        <title>Amnibacterium sp. M8JJ-5, whole genome shotgun sequence.</title>
        <authorList>
            <person name="Tuo L."/>
        </authorList>
    </citation>
    <scope>NUCLEOTIDE SEQUENCE [LARGE SCALE GENOMIC DNA]</scope>
    <source>
        <strain evidence="3 4">M8JJ-5</strain>
    </source>
</reference>
<dbReference type="RefSeq" id="WP_116757720.1">
    <property type="nucleotide sequence ID" value="NZ_JBHUEX010000001.1"/>
</dbReference>
<dbReference type="InterPro" id="IPR006680">
    <property type="entry name" value="Amidohydro-rel"/>
</dbReference>
<evidence type="ECO:0000259" key="2">
    <source>
        <dbReference type="Pfam" id="PF01979"/>
    </source>
</evidence>
<dbReference type="InterPro" id="IPR050287">
    <property type="entry name" value="MTA/SAH_deaminase"/>
</dbReference>
<feature type="domain" description="Amidohydrolase-related" evidence="2">
    <location>
        <begin position="83"/>
        <end position="429"/>
    </location>
</feature>
<dbReference type="Proteomes" id="UP000244893">
    <property type="component" value="Unassembled WGS sequence"/>
</dbReference>
<evidence type="ECO:0000313" key="4">
    <source>
        <dbReference type="Proteomes" id="UP000244893"/>
    </source>
</evidence>
<dbReference type="PANTHER" id="PTHR43794">
    <property type="entry name" value="AMINOHYDROLASE SSNA-RELATED"/>
    <property type="match status" value="1"/>
</dbReference>
<keyword evidence="1 3" id="KW-0378">Hydrolase</keyword>
<name>A0A2V1HP58_9MICO</name>
<accession>A0A2V1HP58</accession>
<organism evidence="3 4">
    <name type="scientific">Amnibacterium flavum</name>
    <dbReference type="NCBI Taxonomy" id="2173173"/>
    <lineage>
        <taxon>Bacteria</taxon>
        <taxon>Bacillati</taxon>
        <taxon>Actinomycetota</taxon>
        <taxon>Actinomycetes</taxon>
        <taxon>Micrococcales</taxon>
        <taxon>Microbacteriaceae</taxon>
        <taxon>Amnibacterium</taxon>
    </lineage>
</organism>
<dbReference type="Gene3D" id="2.30.40.10">
    <property type="entry name" value="Urease, subunit C, domain 1"/>
    <property type="match status" value="1"/>
</dbReference>
<dbReference type="SUPFAM" id="SSF51338">
    <property type="entry name" value="Composite domain of metallo-dependent hydrolases"/>
    <property type="match status" value="2"/>
</dbReference>
<comment type="caution">
    <text evidence="3">The sequence shown here is derived from an EMBL/GenBank/DDBJ whole genome shotgun (WGS) entry which is preliminary data.</text>
</comment>
<dbReference type="InterPro" id="IPR011059">
    <property type="entry name" value="Metal-dep_hydrolase_composite"/>
</dbReference>
<dbReference type="Gene3D" id="3.20.20.140">
    <property type="entry name" value="Metal-dependent hydrolases"/>
    <property type="match status" value="1"/>
</dbReference>